<reference evidence="2 3" key="1">
    <citation type="journal article" date="2015" name="Stand. Genomic Sci.">
        <title>Genomic Encyclopedia of Bacterial and Archaeal Type Strains, Phase III: the genomes of soil and plant-associated and newly described type strains.</title>
        <authorList>
            <person name="Whitman W.B."/>
            <person name="Woyke T."/>
            <person name="Klenk H.P."/>
            <person name="Zhou Y."/>
            <person name="Lilburn T.G."/>
            <person name="Beck B.J."/>
            <person name="De Vos P."/>
            <person name="Vandamme P."/>
            <person name="Eisen J.A."/>
            <person name="Garrity G."/>
            <person name="Hugenholtz P."/>
            <person name="Kyrpides N.C."/>
        </authorList>
    </citation>
    <scope>NUCLEOTIDE SEQUENCE [LARGE SCALE GENOMIC DNA]</scope>
    <source>
        <strain evidence="2 3">RF6</strain>
    </source>
</reference>
<dbReference type="RefSeq" id="WP_130454698.1">
    <property type="nucleotide sequence ID" value="NZ_QYAG01000002.1"/>
</dbReference>
<dbReference type="SUPFAM" id="SSF55298">
    <property type="entry name" value="YjgF-like"/>
    <property type="match status" value="1"/>
</dbReference>
<evidence type="ECO:0000259" key="1">
    <source>
        <dbReference type="Pfam" id="PF14588"/>
    </source>
</evidence>
<sequence length="168" mass="17505">MIAPPQPPRPRHAAHERLAQLGLTLPQQPPAQYSYSPVASWGQIAFVSGQIPKRDGAVAFTGPVAAAADLDRGVAAAELAALGALAALDREFGLHRVARVLKLSVYVASVPEFSDPPAVAEGASRLLRNVFGTAGQHARTALGLPQLPKNATVELDLVVALTPEENAA</sequence>
<dbReference type="AlphaFoldDB" id="A0A4V6MBZ9"/>
<organism evidence="2 3">
    <name type="scientific">Leucobacter luti</name>
    <dbReference type="NCBI Taxonomy" id="340320"/>
    <lineage>
        <taxon>Bacteria</taxon>
        <taxon>Bacillati</taxon>
        <taxon>Actinomycetota</taxon>
        <taxon>Actinomycetes</taxon>
        <taxon>Micrococcales</taxon>
        <taxon>Microbacteriaceae</taxon>
        <taxon>Leucobacter</taxon>
    </lineage>
</organism>
<accession>A0A4V6MBZ9</accession>
<protein>
    <submittedName>
        <fullName evidence="2">Enamine deaminase RidA (YjgF/YER057c/UK114 family)</fullName>
    </submittedName>
</protein>
<dbReference type="InterPro" id="IPR013813">
    <property type="entry name" value="Endoribo_LPSP/chorism_mut-like"/>
</dbReference>
<dbReference type="PANTHER" id="PTHR43760:SF1">
    <property type="entry name" value="ENDORIBONUCLEASE L-PSP_CHORISMATE MUTASE-LIKE DOMAIN-CONTAINING PROTEIN"/>
    <property type="match status" value="1"/>
</dbReference>
<proteinExistence type="predicted"/>
<dbReference type="CDD" id="cd02199">
    <property type="entry name" value="YjgF_YER057c_UK114_like_1"/>
    <property type="match status" value="1"/>
</dbReference>
<dbReference type="InterPro" id="IPR035959">
    <property type="entry name" value="RutC-like_sf"/>
</dbReference>
<dbReference type="Pfam" id="PF14588">
    <property type="entry name" value="YjgF_endoribonc"/>
    <property type="match status" value="1"/>
</dbReference>
<dbReference type="Proteomes" id="UP000291832">
    <property type="component" value="Unassembled WGS sequence"/>
</dbReference>
<dbReference type="EMBL" id="SHKI01000006">
    <property type="protein sequence ID" value="RZT62829.1"/>
    <property type="molecule type" value="Genomic_DNA"/>
</dbReference>
<dbReference type="OrthoDB" id="4548938at2"/>
<evidence type="ECO:0000313" key="3">
    <source>
        <dbReference type="Proteomes" id="UP000291832"/>
    </source>
</evidence>
<dbReference type="PANTHER" id="PTHR43760">
    <property type="entry name" value="ENDORIBONUCLEASE-RELATED"/>
    <property type="match status" value="1"/>
</dbReference>
<gene>
    <name evidence="2" type="ORF">EV139_2535</name>
</gene>
<evidence type="ECO:0000313" key="2">
    <source>
        <dbReference type="EMBL" id="RZT62829.1"/>
    </source>
</evidence>
<comment type="caution">
    <text evidence="2">The sequence shown here is derived from an EMBL/GenBank/DDBJ whole genome shotgun (WGS) entry which is preliminary data.</text>
</comment>
<name>A0A4V6MBZ9_9MICO</name>
<keyword evidence="3" id="KW-1185">Reference proteome</keyword>
<feature type="domain" description="Endoribonuclease L-PSP/chorismate mutase-like" evidence="1">
    <location>
        <begin position="17"/>
        <end position="153"/>
    </location>
</feature>
<dbReference type="Gene3D" id="3.30.1330.40">
    <property type="entry name" value="RutC-like"/>
    <property type="match status" value="1"/>
</dbReference>